<dbReference type="Pfam" id="PF00067">
    <property type="entry name" value="p450"/>
    <property type="match status" value="1"/>
</dbReference>
<evidence type="ECO:0000313" key="8">
    <source>
        <dbReference type="EMBL" id="KAK3208911.1"/>
    </source>
</evidence>
<proteinExistence type="inferred from homology"/>
<evidence type="ECO:0000256" key="7">
    <source>
        <dbReference type="SAM" id="Phobius"/>
    </source>
</evidence>
<organism evidence="8 9">
    <name type="scientific">Pseudopithomyces chartarum</name>
    <dbReference type="NCBI Taxonomy" id="1892770"/>
    <lineage>
        <taxon>Eukaryota</taxon>
        <taxon>Fungi</taxon>
        <taxon>Dikarya</taxon>
        <taxon>Ascomycota</taxon>
        <taxon>Pezizomycotina</taxon>
        <taxon>Dothideomycetes</taxon>
        <taxon>Pleosporomycetidae</taxon>
        <taxon>Pleosporales</taxon>
        <taxon>Massarineae</taxon>
        <taxon>Didymosphaeriaceae</taxon>
        <taxon>Pseudopithomyces</taxon>
    </lineage>
</organism>
<dbReference type="GO" id="GO:0005506">
    <property type="term" value="F:iron ion binding"/>
    <property type="evidence" value="ECO:0007669"/>
    <property type="project" value="InterPro"/>
</dbReference>
<keyword evidence="5" id="KW-0503">Monooxygenase</keyword>
<evidence type="ECO:0000256" key="1">
    <source>
        <dbReference type="ARBA" id="ARBA00010617"/>
    </source>
</evidence>
<gene>
    <name evidence="8" type="ORF">GRF29_69g114493</name>
</gene>
<comment type="similarity">
    <text evidence="1">Belongs to the cytochrome P450 family.</text>
</comment>
<keyword evidence="2" id="KW-0479">Metal-binding</keyword>
<name>A0AAN6RGV2_9PLEO</name>
<dbReference type="Gene3D" id="1.10.630.10">
    <property type="entry name" value="Cytochrome P450"/>
    <property type="match status" value="1"/>
</dbReference>
<dbReference type="PANTHER" id="PTHR46300:SF2">
    <property type="entry name" value="CYTOCHROME P450 MONOOXYGENASE ALNH-RELATED"/>
    <property type="match status" value="1"/>
</dbReference>
<keyword evidence="7" id="KW-1133">Transmembrane helix</keyword>
<dbReference type="GO" id="GO:0016705">
    <property type="term" value="F:oxidoreductase activity, acting on paired donors, with incorporation or reduction of molecular oxygen"/>
    <property type="evidence" value="ECO:0007669"/>
    <property type="project" value="InterPro"/>
</dbReference>
<dbReference type="InterPro" id="IPR036396">
    <property type="entry name" value="Cyt_P450_sf"/>
</dbReference>
<dbReference type="PANTHER" id="PTHR46300">
    <property type="entry name" value="P450, PUTATIVE (EUROFUNG)-RELATED-RELATED"/>
    <property type="match status" value="1"/>
</dbReference>
<sequence length="513" mass="56886">MAQQISYVLGIAVLSCAAYILYSLYNFGSRDKRLPPGPPTIPVLGNAHLLTGSGLEKKFKKWAEEYGNIVSLKVGAGTLILLNDKRTVHDLLDKRSAIYSDRPKDEQVITAVKENFAFMDAGHKWRASRKIASHFVSPKNLDENIMAIQEAETSQLLFDLLNTPEDFAGHIKRVTSSTASIVIFGFRAPTVDSWWTTCVYKAVDQINNAITPGTYLPISEFPILRYIPSFLTPSKSRATTCFTTVTSIWVTALSQVVSRRSLGDHRISLADRLLSGDLKSDHEMNFQEQANFLGTLHQGAADTTANMMLTTILYLAKNPWVQRKAQGELDRVCGEGRAPTWGDFGELPVTSGVPVRLSRDDYFDGYLIPKDSTVFCPAWSLHHDPHLYPSPHTYNPDRYLSHPHLAMTYAGSPDYEHRDHYAKTPPHPTLISFLIDILHLFFTPPARTPHHASRPSRIPPSLASPSQASTHPPLDSAHSPAVASAATPPYTATAPPRTTPSTTPPAHYQWQDP</sequence>
<dbReference type="AlphaFoldDB" id="A0AAN6RGV2"/>
<evidence type="ECO:0000313" key="9">
    <source>
        <dbReference type="Proteomes" id="UP001280581"/>
    </source>
</evidence>
<feature type="compositionally biased region" description="Low complexity" evidence="6">
    <location>
        <begin position="476"/>
        <end position="506"/>
    </location>
</feature>
<keyword evidence="7" id="KW-0472">Membrane</keyword>
<dbReference type="InterPro" id="IPR001128">
    <property type="entry name" value="Cyt_P450"/>
</dbReference>
<keyword evidence="7" id="KW-0812">Transmembrane</keyword>
<evidence type="ECO:0000256" key="3">
    <source>
        <dbReference type="ARBA" id="ARBA00023002"/>
    </source>
</evidence>
<evidence type="ECO:0008006" key="10">
    <source>
        <dbReference type="Google" id="ProtNLM"/>
    </source>
</evidence>
<dbReference type="PRINTS" id="PR00463">
    <property type="entry name" value="EP450I"/>
</dbReference>
<reference evidence="8 9" key="1">
    <citation type="submission" date="2021-02" db="EMBL/GenBank/DDBJ databases">
        <title>Genome assembly of Pseudopithomyces chartarum.</title>
        <authorList>
            <person name="Jauregui R."/>
            <person name="Singh J."/>
            <person name="Voisey C."/>
        </authorList>
    </citation>
    <scope>NUCLEOTIDE SEQUENCE [LARGE SCALE GENOMIC DNA]</scope>
    <source>
        <strain evidence="8 9">AGR01</strain>
    </source>
</reference>
<evidence type="ECO:0000256" key="4">
    <source>
        <dbReference type="ARBA" id="ARBA00023004"/>
    </source>
</evidence>
<accession>A0AAN6RGV2</accession>
<dbReference type="GO" id="GO:0020037">
    <property type="term" value="F:heme binding"/>
    <property type="evidence" value="ECO:0007669"/>
    <property type="project" value="InterPro"/>
</dbReference>
<dbReference type="GO" id="GO:0004497">
    <property type="term" value="F:monooxygenase activity"/>
    <property type="evidence" value="ECO:0007669"/>
    <property type="project" value="UniProtKB-KW"/>
</dbReference>
<feature type="transmembrane region" description="Helical" evidence="7">
    <location>
        <begin position="6"/>
        <end position="25"/>
    </location>
</feature>
<keyword evidence="3" id="KW-0560">Oxidoreductase</keyword>
<evidence type="ECO:0000256" key="5">
    <source>
        <dbReference type="ARBA" id="ARBA00023033"/>
    </source>
</evidence>
<feature type="region of interest" description="Disordered" evidence="6">
    <location>
        <begin position="448"/>
        <end position="513"/>
    </location>
</feature>
<protein>
    <recommendedName>
        <fullName evidence="10">Cytochrome P450</fullName>
    </recommendedName>
</protein>
<dbReference type="EMBL" id="WVTA01000006">
    <property type="protein sequence ID" value="KAK3208911.1"/>
    <property type="molecule type" value="Genomic_DNA"/>
</dbReference>
<dbReference type="InterPro" id="IPR002401">
    <property type="entry name" value="Cyt_P450_E_grp-I"/>
</dbReference>
<evidence type="ECO:0000256" key="2">
    <source>
        <dbReference type="ARBA" id="ARBA00022723"/>
    </source>
</evidence>
<evidence type="ECO:0000256" key="6">
    <source>
        <dbReference type="SAM" id="MobiDB-lite"/>
    </source>
</evidence>
<dbReference type="Proteomes" id="UP001280581">
    <property type="component" value="Unassembled WGS sequence"/>
</dbReference>
<keyword evidence="4" id="KW-0408">Iron</keyword>
<dbReference type="SUPFAM" id="SSF48264">
    <property type="entry name" value="Cytochrome P450"/>
    <property type="match status" value="1"/>
</dbReference>
<dbReference type="InterPro" id="IPR050364">
    <property type="entry name" value="Cytochrome_P450_fung"/>
</dbReference>
<comment type="caution">
    <text evidence="8">The sequence shown here is derived from an EMBL/GenBank/DDBJ whole genome shotgun (WGS) entry which is preliminary data.</text>
</comment>
<keyword evidence="9" id="KW-1185">Reference proteome</keyword>